<protein>
    <submittedName>
        <fullName evidence="1">Uncharacterized protein</fullName>
    </submittedName>
</protein>
<proteinExistence type="predicted"/>
<gene>
    <name evidence="1" type="ORF">AVEN_238799_1</name>
</gene>
<dbReference type="OrthoDB" id="6432034at2759"/>
<organism evidence="1 2">
    <name type="scientific">Araneus ventricosus</name>
    <name type="common">Orbweaver spider</name>
    <name type="synonym">Epeira ventricosa</name>
    <dbReference type="NCBI Taxonomy" id="182803"/>
    <lineage>
        <taxon>Eukaryota</taxon>
        <taxon>Metazoa</taxon>
        <taxon>Ecdysozoa</taxon>
        <taxon>Arthropoda</taxon>
        <taxon>Chelicerata</taxon>
        <taxon>Arachnida</taxon>
        <taxon>Araneae</taxon>
        <taxon>Araneomorphae</taxon>
        <taxon>Entelegynae</taxon>
        <taxon>Araneoidea</taxon>
        <taxon>Araneidae</taxon>
        <taxon>Araneus</taxon>
    </lineage>
</organism>
<keyword evidence="2" id="KW-1185">Reference proteome</keyword>
<reference evidence="1 2" key="1">
    <citation type="journal article" date="2019" name="Sci. Rep.">
        <title>Orb-weaving spider Araneus ventricosus genome elucidates the spidroin gene catalogue.</title>
        <authorList>
            <person name="Kono N."/>
            <person name="Nakamura H."/>
            <person name="Ohtoshi R."/>
            <person name="Moran D.A.P."/>
            <person name="Shinohara A."/>
            <person name="Yoshida Y."/>
            <person name="Fujiwara M."/>
            <person name="Mori M."/>
            <person name="Tomita M."/>
            <person name="Arakawa K."/>
        </authorList>
    </citation>
    <scope>NUCLEOTIDE SEQUENCE [LARGE SCALE GENOMIC DNA]</scope>
</reference>
<sequence length="84" mass="9894">MRSQDVVLVDQTAENRWGKDWLVNATTFTLQPRLIPKRLSSDDEMITFHMRMRQQPNEFYAAGIGSMIKRWDKFINIGGDYVEE</sequence>
<evidence type="ECO:0000313" key="1">
    <source>
        <dbReference type="EMBL" id="GBO16296.1"/>
    </source>
</evidence>
<dbReference type="Proteomes" id="UP000499080">
    <property type="component" value="Unassembled WGS sequence"/>
</dbReference>
<evidence type="ECO:0000313" key="2">
    <source>
        <dbReference type="Proteomes" id="UP000499080"/>
    </source>
</evidence>
<dbReference type="EMBL" id="BGPR01040208">
    <property type="protein sequence ID" value="GBO16296.1"/>
    <property type="molecule type" value="Genomic_DNA"/>
</dbReference>
<dbReference type="AlphaFoldDB" id="A0A4Y2UX04"/>
<accession>A0A4Y2UX04</accession>
<name>A0A4Y2UX04_ARAVE</name>
<comment type="caution">
    <text evidence="1">The sequence shown here is derived from an EMBL/GenBank/DDBJ whole genome shotgun (WGS) entry which is preliminary data.</text>
</comment>